<keyword evidence="3" id="KW-0732">Signal</keyword>
<keyword evidence="1" id="KW-0479">Metal-binding</keyword>
<evidence type="ECO:0000313" key="5">
    <source>
        <dbReference type="Proteomes" id="UP000823926"/>
    </source>
</evidence>
<evidence type="ECO:0000313" key="4">
    <source>
        <dbReference type="EMBL" id="HIW10009.1"/>
    </source>
</evidence>
<evidence type="ECO:0000256" key="2">
    <source>
        <dbReference type="ARBA" id="ARBA00022801"/>
    </source>
</evidence>
<dbReference type="GO" id="GO:0016787">
    <property type="term" value="F:hydrolase activity"/>
    <property type="evidence" value="ECO:0007669"/>
    <property type="project" value="UniProtKB-KW"/>
</dbReference>
<dbReference type="PANTHER" id="PTHR23422">
    <property type="entry name" value="DIPEPTIDYL PEPTIDASE III-RELATED"/>
    <property type="match status" value="1"/>
</dbReference>
<dbReference type="InterPro" id="IPR039461">
    <property type="entry name" value="Peptidase_M49"/>
</dbReference>
<reference evidence="4" key="1">
    <citation type="journal article" date="2021" name="PeerJ">
        <title>Extensive microbial diversity within the chicken gut microbiome revealed by metagenomics and culture.</title>
        <authorList>
            <person name="Gilroy R."/>
            <person name="Ravi A."/>
            <person name="Getino M."/>
            <person name="Pursley I."/>
            <person name="Horton D.L."/>
            <person name="Alikhan N.F."/>
            <person name="Baker D."/>
            <person name="Gharbi K."/>
            <person name="Hall N."/>
            <person name="Watson M."/>
            <person name="Adriaenssens E.M."/>
            <person name="Foster-Nyarko E."/>
            <person name="Jarju S."/>
            <person name="Secka A."/>
            <person name="Antonio M."/>
            <person name="Oren A."/>
            <person name="Chaudhuri R.R."/>
            <person name="La Ragione R."/>
            <person name="Hildebrand F."/>
            <person name="Pallen M.J."/>
        </authorList>
    </citation>
    <scope>NUCLEOTIDE SEQUENCE</scope>
    <source>
        <strain evidence="4">ChiBcec15-1070</strain>
    </source>
</reference>
<gene>
    <name evidence="4" type="ORF">H9888_00770</name>
</gene>
<reference evidence="4" key="2">
    <citation type="submission" date="2021-04" db="EMBL/GenBank/DDBJ databases">
        <authorList>
            <person name="Gilroy R."/>
        </authorList>
    </citation>
    <scope>NUCLEOTIDE SEQUENCE</scope>
    <source>
        <strain evidence="4">ChiBcec15-1070</strain>
    </source>
</reference>
<proteinExistence type="predicted"/>
<dbReference type="Pfam" id="PF03571">
    <property type="entry name" value="Peptidase_M49"/>
    <property type="match status" value="2"/>
</dbReference>
<dbReference type="AlphaFoldDB" id="A0A9D1TY93"/>
<dbReference type="GO" id="GO:0046872">
    <property type="term" value="F:metal ion binding"/>
    <property type="evidence" value="ECO:0007669"/>
    <property type="project" value="UniProtKB-KW"/>
</dbReference>
<feature type="signal peptide" evidence="3">
    <location>
        <begin position="1"/>
        <end position="20"/>
    </location>
</feature>
<dbReference type="Proteomes" id="UP000823926">
    <property type="component" value="Unassembled WGS sequence"/>
</dbReference>
<dbReference type="PROSITE" id="PS51257">
    <property type="entry name" value="PROKAR_LIPOPROTEIN"/>
    <property type="match status" value="1"/>
</dbReference>
<sequence length="683" mass="76710">MKHVTGLTATLIMTTLLATACGGNKNQKTEATADNFQWQIDRFDDINVLRYQVPAFDSLSPRQKEFIYYLSQAAVSGRDILFDQNCKYNLPVRRTLEAIYTTYNGDKTADQWKAFEKYLKKVWFANGVHHHYSGDKFKPEFTAEYFDALLAATPAEKLGDIQGTLLDTVKLVIFDPNLYPKRVDQTAGVDMVAASACNYYDGVSQAEAEAFYTALTDTTDKTPVSYGLNSQLTKDENGKLVERVWSAQGMYGPAIREVVKWLEKAAKVADTPEQEAYTRTLIEYYNTGDLALFDRYNVAWVQDTASTVDYVNGFIENYGDPLGYKASWESTVNFKDFEATKTTQIISDNAQWFEDHSPIDSQYRKPKVKGVSAKVITVAMLGGDCYPSTPIGINLPNADWIRRDHGSKSVTIANITAAYDAAAAGNGFAEEFILRPEDRALRALWGTVGNNLHTDLHECLGHGSGQLAEGVRGDELKNYGSTLEEARADLFALYYMNDPKMVELGVIPTLDVAKAEYNNYMMNGLMTQLTRIEPGKNIEEAHMRNRALIAGWVYEQGKADRVVELVNENGKTYVVVNDYDKLRTLFGKLLREIQRIKSEGDFEAGKQLVETYGVKVDPTLHKEVLERYAALDIAPYSGFVNPQYTPVLDADGKIVDVKIDYPTDYVQQMLTYSSDYSFLPNRN</sequence>
<dbReference type="Gene3D" id="3.30.540.30">
    <property type="match status" value="1"/>
</dbReference>
<name>A0A9D1TY93_9BACT</name>
<keyword evidence="2" id="KW-0378">Hydrolase</keyword>
<accession>A0A9D1TY93</accession>
<dbReference type="EMBL" id="DXHL01000006">
    <property type="protein sequence ID" value="HIW10009.1"/>
    <property type="molecule type" value="Genomic_DNA"/>
</dbReference>
<feature type="chain" id="PRO_5039623456" evidence="3">
    <location>
        <begin position="21"/>
        <end position="683"/>
    </location>
</feature>
<comment type="caution">
    <text evidence="4">The sequence shown here is derived from an EMBL/GenBank/DDBJ whole genome shotgun (WGS) entry which is preliminary data.</text>
</comment>
<evidence type="ECO:0000256" key="1">
    <source>
        <dbReference type="ARBA" id="ARBA00022723"/>
    </source>
</evidence>
<organism evidence="4 5">
    <name type="scientific">Candidatus Rikenella faecigallinarum</name>
    <dbReference type="NCBI Taxonomy" id="2838745"/>
    <lineage>
        <taxon>Bacteria</taxon>
        <taxon>Pseudomonadati</taxon>
        <taxon>Bacteroidota</taxon>
        <taxon>Bacteroidia</taxon>
        <taxon>Bacteroidales</taxon>
        <taxon>Rikenellaceae</taxon>
        <taxon>Rikenella</taxon>
    </lineage>
</organism>
<protein>
    <submittedName>
        <fullName evidence="4">Dihydrofolate reductase</fullName>
    </submittedName>
</protein>
<dbReference type="PANTHER" id="PTHR23422:SF11">
    <property type="entry name" value="DIPEPTIDYL PEPTIDASE 3"/>
    <property type="match status" value="1"/>
</dbReference>
<evidence type="ECO:0000256" key="3">
    <source>
        <dbReference type="SAM" id="SignalP"/>
    </source>
</evidence>